<organism evidence="4">
    <name type="scientific">Apostasia odorata</name>
    <dbReference type="NCBI Taxonomy" id="280455"/>
    <lineage>
        <taxon>Eukaryota</taxon>
        <taxon>Viridiplantae</taxon>
        <taxon>Streptophyta</taxon>
        <taxon>Embryophyta</taxon>
        <taxon>Tracheophyta</taxon>
        <taxon>Spermatophyta</taxon>
        <taxon>Magnoliopsida</taxon>
        <taxon>Liliopsida</taxon>
        <taxon>Asparagales</taxon>
        <taxon>Orchidaceae</taxon>
        <taxon>Apostasioideae</taxon>
        <taxon>Apostasia</taxon>
    </lineage>
</organism>
<evidence type="ECO:0008006" key="5">
    <source>
        <dbReference type="Google" id="ProtNLM"/>
    </source>
</evidence>
<reference evidence="4" key="1">
    <citation type="submission" date="2016-04" db="EMBL/GenBank/DDBJ databases">
        <authorList>
            <person name="Evans L.H."/>
            <person name="Alamgir A."/>
            <person name="Owens N."/>
            <person name="Weber N.D."/>
            <person name="Virtaneva K."/>
            <person name="Barbian K."/>
            <person name="Babar A."/>
            <person name="Rosenke K."/>
        </authorList>
    </citation>
    <scope>NUCLEOTIDE SEQUENCE</scope>
</reference>
<evidence type="ECO:0000256" key="1">
    <source>
        <dbReference type="ARBA" id="ARBA00022737"/>
    </source>
</evidence>
<dbReference type="InterPro" id="IPR011990">
    <property type="entry name" value="TPR-like_helical_dom_sf"/>
</dbReference>
<dbReference type="GO" id="GO:0009451">
    <property type="term" value="P:RNA modification"/>
    <property type="evidence" value="ECO:0007669"/>
    <property type="project" value="InterPro"/>
</dbReference>
<proteinExistence type="evidence at transcript level"/>
<feature type="repeat" description="PPR" evidence="3">
    <location>
        <begin position="150"/>
        <end position="184"/>
    </location>
</feature>
<dbReference type="Pfam" id="PF13041">
    <property type="entry name" value="PPR_2"/>
    <property type="match status" value="3"/>
</dbReference>
<feature type="repeat" description="PPR" evidence="3">
    <location>
        <begin position="523"/>
        <end position="557"/>
    </location>
</feature>
<dbReference type="Pfam" id="PF20431">
    <property type="entry name" value="E_motif"/>
    <property type="match status" value="1"/>
</dbReference>
<evidence type="ECO:0000256" key="3">
    <source>
        <dbReference type="PROSITE-ProRule" id="PRU00708"/>
    </source>
</evidence>
<dbReference type="Gene3D" id="1.25.40.10">
    <property type="entry name" value="Tetratricopeptide repeat domain"/>
    <property type="match status" value="6"/>
</dbReference>
<dbReference type="FunFam" id="1.25.40.10:FF:000646">
    <property type="entry name" value="Pentatricopeptide repeat-containing protein, chloroplastic"/>
    <property type="match status" value="1"/>
</dbReference>
<evidence type="ECO:0000256" key="2">
    <source>
        <dbReference type="ARBA" id="ARBA00061659"/>
    </source>
</evidence>
<dbReference type="PANTHER" id="PTHR47926">
    <property type="entry name" value="PENTATRICOPEPTIDE REPEAT-CONTAINING PROTEIN"/>
    <property type="match status" value="1"/>
</dbReference>
<protein>
    <recommendedName>
        <fullName evidence="5">Chlororespiratory reduction 21</fullName>
    </recommendedName>
</protein>
<keyword evidence="1" id="KW-0677">Repeat</keyword>
<dbReference type="EMBL" id="KX156858">
    <property type="protein sequence ID" value="AQX44128.1"/>
    <property type="molecule type" value="mRNA"/>
</dbReference>
<dbReference type="PROSITE" id="PS51375">
    <property type="entry name" value="PPR"/>
    <property type="match status" value="9"/>
</dbReference>
<reference evidence="4" key="2">
    <citation type="journal article" date="2017" name="Plant J.">
        <title>Concomitant loss of NDH complex-related genes within chloroplast and nuclear genomes in some orchids.</title>
        <authorList>
            <person name="Lin C.S."/>
            <person name="Chen J.J."/>
            <person name="Chiu C.C."/>
            <person name="Hsiao H.C."/>
            <person name="Yang C.J."/>
            <person name="Jin X.H."/>
            <person name="Leebens-Mack J."/>
            <person name="dePamphilis C.W."/>
            <person name="Huang Y.T."/>
            <person name="Yang L.H."/>
            <person name="Chang W.J."/>
            <person name="Kui L."/>
            <person name="Wong G.K."/>
            <person name="Hu J.M."/>
            <person name="Wang W."/>
            <person name="Shih M.C."/>
        </authorList>
    </citation>
    <scope>NUCLEOTIDE SEQUENCE</scope>
</reference>
<dbReference type="InterPro" id="IPR002885">
    <property type="entry name" value="PPR_rpt"/>
</dbReference>
<name>A0A1S6YFT6_9ASPA</name>
<dbReference type="FunFam" id="1.25.40.10:FF:000090">
    <property type="entry name" value="Pentatricopeptide repeat-containing protein, chloroplastic"/>
    <property type="match status" value="1"/>
</dbReference>
<feature type="repeat" description="PPR" evidence="3">
    <location>
        <begin position="352"/>
        <end position="386"/>
    </location>
</feature>
<dbReference type="InterPro" id="IPR046848">
    <property type="entry name" value="E_motif"/>
</dbReference>
<dbReference type="InterPro" id="IPR046960">
    <property type="entry name" value="PPR_At4g14850-like_plant"/>
</dbReference>
<feature type="repeat" description="PPR" evidence="3">
    <location>
        <begin position="488"/>
        <end position="522"/>
    </location>
</feature>
<dbReference type="GO" id="GO:0003723">
    <property type="term" value="F:RNA binding"/>
    <property type="evidence" value="ECO:0007669"/>
    <property type="project" value="InterPro"/>
</dbReference>
<accession>A0A1S6YFT6</accession>
<sequence>MASLPLPYIAEGHSSPKIPTKRIRNSAQSHEVHLAFPAKRLESLEISSKSYLPEISSLSKEGELEMAFALLSEMDSLDINVGTEIFAELLQGCVDIRSLSEGRQIHARLLKSGPFFHKNEYLETKLLVFYAQCDCLVSARELFLRQDRPNVFSWAAMIGLLSRQGFSEAALLYLCKMLENGNFPDNFAIPNALKACSDLGFIDFAKSIHGYAIKLGFSECVYVLSSLVDFYGKCGFLVDAMKVFDEMPERNVITWNSLMVGFIQNSMDEEAAKIFGNLRNDGIQPTRANIASFLSASSNLRALAEGKQGHALAVMLGLELDGILGTSIVNFYCKLGLIEDAELIFYRMMDKDEVTWNVMISGYVDDGQIDRALDTCHQMRRNNLRFDCVTLSLIISACSFSGKLALARACHGYCIRNSIVTDLVVASKFINMYASFDRIACAEKVFNVVKMRDLVMWNAMISAYAQQGLSAKAFQLFHHMQLESVRPNVYSWNSVILGFLRNGNVGKAQDMFLEMKDNGINPDIVTWTTLICGLAQNRYGHDAIRLFNLMHSIGIRPNLVSIIGVLLACGNAASLRYGMIIHGYVIRRGFLPSLSITTSLISMYGKCGSIVTARKIFERVSYKTLPLFNAMITGYSLHGHAKEVFEIFRHMKDEEVVPDDITFTGLLSACCNAGLMVEGLQIFTEMVLTYSNSPQKEHFGCMVRLLARFGDFEAAVRLLSEMPLKADGHILGSLLAACKEFGETELAEDLSKYLFQLEPTNSANFSTLANTYATSGRWKEASKIRAFMLENGLKQNLGCSWIEIETEIHVFVADDRKHTAADRIWDALFCLHEDMKLMGCRSIIDSAELDVRHEIICL</sequence>
<dbReference type="NCBIfam" id="TIGR00756">
    <property type="entry name" value="PPR"/>
    <property type="match status" value="10"/>
</dbReference>
<feature type="repeat" description="PPR" evidence="3">
    <location>
        <begin position="453"/>
        <end position="487"/>
    </location>
</feature>
<dbReference type="FunFam" id="1.25.40.10:FF:000380">
    <property type="entry name" value="Pentatricopeptide repeat-containing protein, chloroplastic"/>
    <property type="match status" value="1"/>
</dbReference>
<feature type="repeat" description="PPR" evidence="3">
    <location>
        <begin position="761"/>
        <end position="795"/>
    </location>
</feature>
<dbReference type="AlphaFoldDB" id="A0A1S6YFT6"/>
<feature type="repeat" description="PPR" evidence="3">
    <location>
        <begin position="659"/>
        <end position="689"/>
    </location>
</feature>
<feature type="repeat" description="PPR" evidence="3">
    <location>
        <begin position="624"/>
        <end position="658"/>
    </location>
</feature>
<dbReference type="PANTHER" id="PTHR47926:SF386">
    <property type="entry name" value="PENTATRICOPEPTIDE REPEAT-CONTAINING PROTEIN"/>
    <property type="match status" value="1"/>
</dbReference>
<dbReference type="Pfam" id="PF01535">
    <property type="entry name" value="PPR"/>
    <property type="match status" value="8"/>
</dbReference>
<feature type="repeat" description="PPR" evidence="3">
    <location>
        <begin position="251"/>
        <end position="285"/>
    </location>
</feature>
<comment type="similarity">
    <text evidence="2">Belongs to the PPR family. PCMP-E subfamily.</text>
</comment>
<evidence type="ECO:0000313" key="4">
    <source>
        <dbReference type="EMBL" id="AQX44128.1"/>
    </source>
</evidence>
<dbReference type="FunFam" id="1.25.40.10:FF:000196">
    <property type="entry name" value="Pentatricopeptide repeat-containing protein At4g14850"/>
    <property type="match status" value="1"/>
</dbReference>